<dbReference type="Pfam" id="PF12752">
    <property type="entry name" value="SUZ"/>
    <property type="match status" value="1"/>
</dbReference>
<feature type="compositionally biased region" description="Basic and acidic residues" evidence="3">
    <location>
        <begin position="108"/>
        <end position="118"/>
    </location>
</feature>
<dbReference type="PANTHER" id="PTHR31796:SF2">
    <property type="entry name" value="SUZ DOMAIN-CONTAINING PROTEIN 1"/>
    <property type="match status" value="1"/>
</dbReference>
<proteinExistence type="evidence at transcript level"/>
<feature type="domain" description="SUZ" evidence="4">
    <location>
        <begin position="64"/>
        <end position="144"/>
    </location>
</feature>
<accession>A0A023ERM4</accession>
<dbReference type="EMBL" id="GAPW01002267">
    <property type="protein sequence ID" value="JAC11331.1"/>
    <property type="molecule type" value="mRNA"/>
</dbReference>
<dbReference type="PANTHER" id="PTHR31796">
    <property type="entry name" value="SUZ DOMAIN-CONTAINING PROTEIN 1"/>
    <property type="match status" value="1"/>
</dbReference>
<sequence>MSDSKGQQQQQQDLVDDSWEEIDEDRLAARLSLSKLSNDAGTTQPTGGGGESSEGGSSRSGGSRGLLPVSTSLSATLEEELRPRMILQRPQQMQILRRPQSLQAQQEGSEKAAAESKPKAQIKSLDQRKQAYAEARLRILGSAHDEEEQQQTKQIEQAPKKGSPNTNGYRINSNNSNIISSSTSSSSNSTNNNGGNVRLDRPHMSFRPSPLSYHHMPQLPPGHSFYGPVSSSGRIPPEPSNHHFYPGQQQQQQQQQQQVVGPHVPGGYHFQHHQQPPHHLHQKPMPGPPYGMPLAQSSSTGFHHHHGMGPISVYGGGGGGSNGGIGAFGHHHNSNNNVLRTPAGPDGSHGFAMRR</sequence>
<dbReference type="VEuPathDB" id="VectorBase:AALC636_005067"/>
<dbReference type="PROSITE" id="PS51938">
    <property type="entry name" value="SUZ_C"/>
    <property type="match status" value="1"/>
</dbReference>
<dbReference type="VEuPathDB" id="VectorBase:AALFPA_066058"/>
<feature type="domain" description="SUZ-C" evidence="5">
    <location>
        <begin position="297"/>
        <end position="355"/>
    </location>
</feature>
<dbReference type="InterPro" id="IPR024771">
    <property type="entry name" value="SUZ"/>
</dbReference>
<dbReference type="AlphaFoldDB" id="A0A023ERM4"/>
<feature type="compositionally biased region" description="Low complexity" evidence="3">
    <location>
        <begin position="165"/>
        <end position="196"/>
    </location>
</feature>
<evidence type="ECO:0000313" key="6">
    <source>
        <dbReference type="EMBL" id="JAC11331.1"/>
    </source>
</evidence>
<feature type="compositionally biased region" description="Gly residues" evidence="3">
    <location>
        <begin position="46"/>
        <end position="64"/>
    </location>
</feature>
<dbReference type="Pfam" id="PF12901">
    <property type="entry name" value="SUZ-C"/>
    <property type="match status" value="1"/>
</dbReference>
<dbReference type="VEuPathDB" id="VectorBase:AALF004256"/>
<feature type="compositionally biased region" description="Low complexity" evidence="3">
    <location>
        <begin position="248"/>
        <end position="258"/>
    </location>
</feature>
<dbReference type="InterPro" id="IPR024642">
    <property type="entry name" value="SUZ-C"/>
</dbReference>
<dbReference type="InterPro" id="IPR039228">
    <property type="entry name" value="SZRD1"/>
</dbReference>
<name>A0A023ERM4_AEDAL</name>
<evidence type="ECO:0000256" key="2">
    <source>
        <dbReference type="ARBA" id="ARBA00044802"/>
    </source>
</evidence>
<evidence type="ECO:0000259" key="5">
    <source>
        <dbReference type="PROSITE" id="PS51938"/>
    </source>
</evidence>
<protein>
    <recommendedName>
        <fullName evidence="2">SUZ RNA-binding domain-containing</fullName>
    </recommendedName>
</protein>
<organism evidence="6">
    <name type="scientific">Aedes albopictus</name>
    <name type="common">Asian tiger mosquito</name>
    <name type="synonym">Stegomyia albopicta</name>
    <dbReference type="NCBI Taxonomy" id="7160"/>
    <lineage>
        <taxon>Eukaryota</taxon>
        <taxon>Metazoa</taxon>
        <taxon>Ecdysozoa</taxon>
        <taxon>Arthropoda</taxon>
        <taxon>Hexapoda</taxon>
        <taxon>Insecta</taxon>
        <taxon>Pterygota</taxon>
        <taxon>Neoptera</taxon>
        <taxon>Endopterygota</taxon>
        <taxon>Diptera</taxon>
        <taxon>Nematocera</taxon>
        <taxon>Culicoidea</taxon>
        <taxon>Culicidae</taxon>
        <taxon>Culicinae</taxon>
        <taxon>Aedini</taxon>
        <taxon>Aedes</taxon>
        <taxon>Stegomyia</taxon>
    </lineage>
</organism>
<comment type="similarity">
    <text evidence="1">Belongs to the SZRD1 family.</text>
</comment>
<feature type="region of interest" description="Disordered" evidence="3">
    <location>
        <begin position="1"/>
        <end position="21"/>
    </location>
</feature>
<reference evidence="6" key="1">
    <citation type="journal article" date="2014" name="PLoS Negl. Trop. Dis.">
        <title>Identification and characterization of seminal fluid proteins in the Asian tiger mosquito, Aedes albopictus.</title>
        <authorList>
            <person name="Boes K.E."/>
            <person name="Ribeiro J.M."/>
            <person name="Wong A."/>
            <person name="Harrington L.C."/>
            <person name="Wolfner M.F."/>
            <person name="Sirot L.K."/>
        </authorList>
    </citation>
    <scope>NUCLEOTIDE SEQUENCE</scope>
    <source>
        <tissue evidence="6">Reproductive organs</tissue>
    </source>
</reference>
<evidence type="ECO:0000256" key="1">
    <source>
        <dbReference type="ARBA" id="ARBA00007124"/>
    </source>
</evidence>
<feature type="region of interest" description="Disordered" evidence="3">
    <location>
        <begin position="143"/>
        <end position="264"/>
    </location>
</feature>
<dbReference type="PROSITE" id="PS51673">
    <property type="entry name" value="SUZ"/>
    <property type="match status" value="1"/>
</dbReference>
<evidence type="ECO:0000259" key="4">
    <source>
        <dbReference type="PROSITE" id="PS51673"/>
    </source>
</evidence>
<evidence type="ECO:0000256" key="3">
    <source>
        <dbReference type="SAM" id="MobiDB-lite"/>
    </source>
</evidence>
<feature type="region of interest" description="Disordered" evidence="3">
    <location>
        <begin position="33"/>
        <end position="128"/>
    </location>
</feature>